<feature type="region of interest" description="Disordered" evidence="1">
    <location>
        <begin position="408"/>
        <end position="436"/>
    </location>
</feature>
<feature type="compositionally biased region" description="Basic and acidic residues" evidence="1">
    <location>
        <begin position="102"/>
        <end position="118"/>
    </location>
</feature>
<name>A0A2A9MEV9_BESBE</name>
<feature type="region of interest" description="Disordered" evidence="1">
    <location>
        <begin position="315"/>
        <end position="393"/>
    </location>
</feature>
<dbReference type="VEuPathDB" id="ToxoDB:BESB_070740"/>
<feature type="region of interest" description="Disordered" evidence="1">
    <location>
        <begin position="1"/>
        <end position="59"/>
    </location>
</feature>
<protein>
    <recommendedName>
        <fullName evidence="4">Alpha and gamma adaptin-binding protein p34</fullName>
    </recommendedName>
</protein>
<accession>A0A2A9MEV9</accession>
<feature type="compositionally biased region" description="Low complexity" evidence="1">
    <location>
        <begin position="566"/>
        <end position="575"/>
    </location>
</feature>
<organism evidence="2 3">
    <name type="scientific">Besnoitia besnoiti</name>
    <name type="common">Apicomplexan protozoan</name>
    <dbReference type="NCBI Taxonomy" id="94643"/>
    <lineage>
        <taxon>Eukaryota</taxon>
        <taxon>Sar</taxon>
        <taxon>Alveolata</taxon>
        <taxon>Apicomplexa</taxon>
        <taxon>Conoidasida</taxon>
        <taxon>Coccidia</taxon>
        <taxon>Eucoccidiorida</taxon>
        <taxon>Eimeriorina</taxon>
        <taxon>Sarcocystidae</taxon>
        <taxon>Besnoitia</taxon>
    </lineage>
</organism>
<dbReference type="AlphaFoldDB" id="A0A2A9MEV9"/>
<dbReference type="Pfam" id="PF10199">
    <property type="entry name" value="Adaptin_binding"/>
    <property type="match status" value="1"/>
</dbReference>
<evidence type="ECO:0000256" key="1">
    <source>
        <dbReference type="SAM" id="MobiDB-lite"/>
    </source>
</evidence>
<feature type="compositionally biased region" description="Low complexity" evidence="1">
    <location>
        <begin position="46"/>
        <end position="58"/>
    </location>
</feature>
<evidence type="ECO:0008006" key="4">
    <source>
        <dbReference type="Google" id="ProtNLM"/>
    </source>
</evidence>
<evidence type="ECO:0000313" key="3">
    <source>
        <dbReference type="Proteomes" id="UP000224006"/>
    </source>
</evidence>
<dbReference type="RefSeq" id="XP_029217931.1">
    <property type="nucleotide sequence ID" value="XM_029365447.1"/>
</dbReference>
<reference evidence="2 3" key="1">
    <citation type="submission" date="2017-09" db="EMBL/GenBank/DDBJ databases">
        <title>Genome sequencing of Besnoitia besnoiti strain Bb-Ger1.</title>
        <authorList>
            <person name="Schares G."/>
            <person name="Venepally P."/>
            <person name="Lorenzi H.A."/>
        </authorList>
    </citation>
    <scope>NUCLEOTIDE SEQUENCE [LARGE SCALE GENOMIC DNA]</scope>
    <source>
        <strain evidence="2 3">Bb-Ger1</strain>
    </source>
</reference>
<proteinExistence type="predicted"/>
<feature type="compositionally biased region" description="Acidic residues" evidence="1">
    <location>
        <begin position="371"/>
        <end position="390"/>
    </location>
</feature>
<keyword evidence="3" id="KW-1185">Reference proteome</keyword>
<feature type="region of interest" description="Disordered" evidence="1">
    <location>
        <begin position="204"/>
        <end position="240"/>
    </location>
</feature>
<dbReference type="OrthoDB" id="10435296at2759"/>
<dbReference type="EMBL" id="NWUJ01000007">
    <property type="protein sequence ID" value="PFH33922.1"/>
    <property type="molecule type" value="Genomic_DNA"/>
</dbReference>
<feature type="region of interest" description="Disordered" evidence="1">
    <location>
        <begin position="566"/>
        <end position="630"/>
    </location>
</feature>
<dbReference type="KEGG" id="bbes:BESB_070740"/>
<gene>
    <name evidence="2" type="ORF">BESB_070740</name>
</gene>
<evidence type="ECO:0000313" key="2">
    <source>
        <dbReference type="EMBL" id="PFH33922.1"/>
    </source>
</evidence>
<dbReference type="Proteomes" id="UP000224006">
    <property type="component" value="Unassembled WGS sequence"/>
</dbReference>
<sequence>MEFGASPPGACSASQASPVPKPEDANPAASRPVATPTPPPSISLNSSGSATARSAAGGEADLEENAPLLLLLVLCEELWRADSGTAPAVSPEAACGGEACESVEREEPRDSRGEEDPQRLMQSFHLSPASRFLRELLEKLGTPVLERAQAPVGAASRACPPLLSPPAGVILHTKYYDAPVRVACQCVAYAAQAPLSLPQAVERASPDLAAPSPSPPSAPSAAATATPATPPTPSAASPSSASLRCERAAAFSESPRVFPRLNLPAPPEALIVLCTPSGATRLAGGCERKALEEGRVSAAAPVVHSALSARARFDQGDEADDSLPLPACLRRPPYRLTRQPKRSEETPENAEEKEGEHPALAAGYTALRGDESDEEADDEGGAQDAEEDESGQWLSKVPVKLLVSLESSAERAQRTSRAARPSGGRGASYGATMTGEEEDPSEILFFEGNCLFEHLSLPLPGCAASAATGPSAAEAAPSSLASLSASGAPPKLLGTHDAAARLVDALHCHLWPGLKRRAPPKMEEQKPREASSGFSAFRMAPSRTASAAATGAACAAASSRAAFASPQSEAAASESDGGQTAGGAEEARRSDGENAESAGEAATPTAEGKQPKAKKCSNETESASLGSLEGLDRLIQQMRAARVESEYLSRAERRARAEAMAMKLASLLDFSDEED</sequence>
<dbReference type="GeneID" id="40312000"/>
<feature type="region of interest" description="Disordered" evidence="1">
    <location>
        <begin position="86"/>
        <end position="118"/>
    </location>
</feature>
<comment type="caution">
    <text evidence="2">The sequence shown here is derived from an EMBL/GenBank/DDBJ whole genome shotgun (WGS) entry which is preliminary data.</text>
</comment>
<feature type="compositionally biased region" description="Basic and acidic residues" evidence="1">
    <location>
        <begin position="341"/>
        <end position="357"/>
    </location>
</feature>